<evidence type="ECO:0000313" key="2">
    <source>
        <dbReference type="Proteomes" id="UP001156694"/>
    </source>
</evidence>
<reference evidence="2" key="1">
    <citation type="journal article" date="2019" name="Int. J. Syst. Evol. Microbiol.">
        <title>The Global Catalogue of Microorganisms (GCM) 10K type strain sequencing project: providing services to taxonomists for standard genome sequencing and annotation.</title>
        <authorList>
            <consortium name="The Broad Institute Genomics Platform"/>
            <consortium name="The Broad Institute Genome Sequencing Center for Infectious Disease"/>
            <person name="Wu L."/>
            <person name="Ma J."/>
        </authorList>
    </citation>
    <scope>NUCLEOTIDE SEQUENCE [LARGE SCALE GENOMIC DNA]</scope>
    <source>
        <strain evidence="2">NBRC 110140</strain>
    </source>
</reference>
<evidence type="ECO:0000313" key="1">
    <source>
        <dbReference type="EMBL" id="GLQ35937.1"/>
    </source>
</evidence>
<organism evidence="1 2">
    <name type="scientific">Amylibacter marinus</name>
    <dbReference type="NCBI Taxonomy" id="1475483"/>
    <lineage>
        <taxon>Bacteria</taxon>
        <taxon>Pseudomonadati</taxon>
        <taxon>Pseudomonadota</taxon>
        <taxon>Alphaproteobacteria</taxon>
        <taxon>Rhodobacterales</taxon>
        <taxon>Paracoccaceae</taxon>
        <taxon>Amylibacter</taxon>
    </lineage>
</organism>
<protein>
    <submittedName>
        <fullName evidence="1">Uncharacterized protein</fullName>
    </submittedName>
</protein>
<dbReference type="EMBL" id="BSNN01000007">
    <property type="protein sequence ID" value="GLQ35937.1"/>
    <property type="molecule type" value="Genomic_DNA"/>
</dbReference>
<comment type="caution">
    <text evidence="1">The sequence shown here is derived from an EMBL/GenBank/DDBJ whole genome shotgun (WGS) entry which is preliminary data.</text>
</comment>
<proteinExistence type="predicted"/>
<keyword evidence="2" id="KW-1185">Reference proteome</keyword>
<sequence>MLSPILIIVTCCVIQFMMMTQAQIVMKSAAYAAARSALVHGCPTISLVNVASNVASLATTISCSPKEEEWENAARIALLPIASSSPKSKARGGCNYPEALITIMMRDAVRNSARMRTALENKACYVFEPDNVAVQIDWQSTIPGVVQITRGPPPVKAKVQFKLPVLAPVRMIFSTGELSDGTKIWAGEAEVTVL</sequence>
<name>A0ABQ5VWY4_9RHOB</name>
<dbReference type="Proteomes" id="UP001156694">
    <property type="component" value="Unassembled WGS sequence"/>
</dbReference>
<gene>
    <name evidence="1" type="ORF">GCM10007939_22210</name>
</gene>
<accession>A0ABQ5VWY4</accession>